<dbReference type="GO" id="GO:0031261">
    <property type="term" value="C:DNA replication preinitiation complex"/>
    <property type="evidence" value="ECO:0007669"/>
    <property type="project" value="TreeGrafter"/>
</dbReference>
<dbReference type="PANTHER" id="PTHR12748">
    <property type="entry name" value="ORIGIN RECOGNITION COMPLEX SUBUNIT 3"/>
    <property type="match status" value="1"/>
</dbReference>
<dbReference type="PANTHER" id="PTHR12748:SF0">
    <property type="entry name" value="ORIGIN RECOGNITION COMPLEX SUBUNIT 3"/>
    <property type="match status" value="1"/>
</dbReference>
<evidence type="ECO:0000256" key="6">
    <source>
        <dbReference type="ARBA" id="ARBA00023125"/>
    </source>
</evidence>
<reference evidence="14" key="1">
    <citation type="journal article" date="2020" name="Fungal Divers.">
        <title>Resolving the Mortierellaceae phylogeny through synthesis of multi-gene phylogenetics and phylogenomics.</title>
        <authorList>
            <person name="Vandepol N."/>
            <person name="Liber J."/>
            <person name="Desiro A."/>
            <person name="Na H."/>
            <person name="Kennedy M."/>
            <person name="Barry K."/>
            <person name="Grigoriev I.V."/>
            <person name="Miller A.N."/>
            <person name="O'Donnell K."/>
            <person name="Stajich J.E."/>
            <person name="Bonito G."/>
        </authorList>
    </citation>
    <scope>NUCLEOTIDE SEQUENCE</scope>
    <source>
        <strain evidence="14">BC1065</strain>
    </source>
</reference>
<gene>
    <name evidence="14" type="primary">ORC3</name>
    <name evidence="14" type="ORF">DFQ27_009572</name>
</gene>
<name>A0A9P6PML8_9FUNG</name>
<feature type="domain" description="Origin recognition complex subunit 3 N-terminal" evidence="11">
    <location>
        <begin position="6"/>
        <end position="160"/>
    </location>
</feature>
<evidence type="ECO:0000256" key="1">
    <source>
        <dbReference type="ARBA" id="ARBA00004123"/>
    </source>
</evidence>
<comment type="function">
    <text evidence="9">Component of the origin recognition complex (ORC) that binds origins of replication. DNA-binding is ATP-dependent. The specific DNA sequences that define origins of replication have not been identified yet. ORC is required to assemble the pre-replication complex necessary to initiate DNA replication. Binds histone H3 and H4 trimethylation marks H3K9me3, H3K27me3 and H4K20me3.</text>
</comment>
<keyword evidence="7" id="KW-0539">Nucleus</keyword>
<dbReference type="Pfam" id="PF07034">
    <property type="entry name" value="ORC3_N"/>
    <property type="match status" value="2"/>
</dbReference>
<dbReference type="GO" id="GO:0003688">
    <property type="term" value="F:DNA replication origin binding"/>
    <property type="evidence" value="ECO:0007669"/>
    <property type="project" value="TreeGrafter"/>
</dbReference>
<evidence type="ECO:0000256" key="10">
    <source>
        <dbReference type="SAM" id="MobiDB-lite"/>
    </source>
</evidence>
<dbReference type="EMBL" id="JAAAJB010000897">
    <property type="protein sequence ID" value="KAG0250103.1"/>
    <property type="molecule type" value="Genomic_DNA"/>
</dbReference>
<dbReference type="Pfam" id="PF18137">
    <property type="entry name" value="WHD_ORC"/>
    <property type="match status" value="1"/>
</dbReference>
<evidence type="ECO:0000256" key="3">
    <source>
        <dbReference type="ARBA" id="ARBA00019085"/>
    </source>
</evidence>
<feature type="domain" description="Origin recognition complex subunit 3 N-terminal" evidence="11">
    <location>
        <begin position="166"/>
        <end position="205"/>
    </location>
</feature>
<evidence type="ECO:0000256" key="2">
    <source>
        <dbReference type="ARBA" id="ARBA00010977"/>
    </source>
</evidence>
<dbReference type="GO" id="GO:0005664">
    <property type="term" value="C:nuclear origin of replication recognition complex"/>
    <property type="evidence" value="ECO:0007669"/>
    <property type="project" value="InterPro"/>
</dbReference>
<keyword evidence="4" id="KW-0597">Phosphoprotein</keyword>
<dbReference type="AlphaFoldDB" id="A0A9P6PML8"/>
<dbReference type="OrthoDB" id="10265211at2759"/>
<accession>A0A9P6PML8</accession>
<evidence type="ECO:0000259" key="13">
    <source>
        <dbReference type="Pfam" id="PF19675"/>
    </source>
</evidence>
<dbReference type="Pfam" id="PF19675">
    <property type="entry name" value="ORC3_ins"/>
    <property type="match status" value="1"/>
</dbReference>
<organism evidence="14 15">
    <name type="scientific">Actinomortierella ambigua</name>
    <dbReference type="NCBI Taxonomy" id="1343610"/>
    <lineage>
        <taxon>Eukaryota</taxon>
        <taxon>Fungi</taxon>
        <taxon>Fungi incertae sedis</taxon>
        <taxon>Mucoromycota</taxon>
        <taxon>Mortierellomycotina</taxon>
        <taxon>Mortierellomycetes</taxon>
        <taxon>Mortierellales</taxon>
        <taxon>Mortierellaceae</taxon>
        <taxon>Actinomortierella</taxon>
    </lineage>
</organism>
<dbReference type="InterPro" id="IPR045663">
    <property type="entry name" value="ORC3_ins"/>
</dbReference>
<feature type="domain" description="Origin recognition complex subunit 3 winged helix C-terminal" evidence="12">
    <location>
        <begin position="522"/>
        <end position="670"/>
    </location>
</feature>
<evidence type="ECO:0000256" key="4">
    <source>
        <dbReference type="ARBA" id="ARBA00022553"/>
    </source>
</evidence>
<evidence type="ECO:0000256" key="9">
    <source>
        <dbReference type="ARBA" id="ARBA00045241"/>
    </source>
</evidence>
<evidence type="ECO:0000313" key="14">
    <source>
        <dbReference type="EMBL" id="KAG0250103.1"/>
    </source>
</evidence>
<comment type="similarity">
    <text evidence="2">Belongs to the ORC3 family.</text>
</comment>
<evidence type="ECO:0000256" key="7">
    <source>
        <dbReference type="ARBA" id="ARBA00023242"/>
    </source>
</evidence>
<dbReference type="InterPro" id="IPR020795">
    <property type="entry name" value="ORC3"/>
</dbReference>
<evidence type="ECO:0000256" key="5">
    <source>
        <dbReference type="ARBA" id="ARBA00022705"/>
    </source>
</evidence>
<comment type="caution">
    <text evidence="14">The sequence shown here is derived from an EMBL/GenBank/DDBJ whole genome shotgun (WGS) entry which is preliminary data.</text>
</comment>
<keyword evidence="6" id="KW-0238">DNA-binding</keyword>
<keyword evidence="5" id="KW-0235">DNA replication</keyword>
<dbReference type="InterPro" id="IPR040855">
    <property type="entry name" value="ORC_WH_C"/>
</dbReference>
<proteinExistence type="inferred from homology"/>
<dbReference type="GO" id="GO:0006270">
    <property type="term" value="P:DNA replication initiation"/>
    <property type="evidence" value="ECO:0007669"/>
    <property type="project" value="TreeGrafter"/>
</dbReference>
<dbReference type="GO" id="GO:0005656">
    <property type="term" value="C:nuclear pre-replicative complex"/>
    <property type="evidence" value="ECO:0007669"/>
    <property type="project" value="TreeGrafter"/>
</dbReference>
<keyword evidence="15" id="KW-1185">Reference proteome</keyword>
<comment type="subunit">
    <text evidence="8">Component of ORC, a complex composed of at least 6 subunits: ORC1, ORC2, ORC3, ORC4, ORC5 and ORC6. ORC is regulated in a cell-cycle dependent manner. It is sequentially assembled at the exit from anaphase of mitosis and disassembled as cells enter S phase.</text>
</comment>
<evidence type="ECO:0000259" key="12">
    <source>
        <dbReference type="Pfam" id="PF18137"/>
    </source>
</evidence>
<evidence type="ECO:0000313" key="15">
    <source>
        <dbReference type="Proteomes" id="UP000807716"/>
    </source>
</evidence>
<evidence type="ECO:0000256" key="8">
    <source>
        <dbReference type="ARBA" id="ARBA00026084"/>
    </source>
</evidence>
<feature type="region of interest" description="Disordered" evidence="10">
    <location>
        <begin position="598"/>
        <end position="633"/>
    </location>
</feature>
<dbReference type="InterPro" id="IPR045667">
    <property type="entry name" value="ORC3_N"/>
</dbReference>
<feature type="domain" description="Origin recognition complex subunit 3 insertion" evidence="13">
    <location>
        <begin position="218"/>
        <end position="362"/>
    </location>
</feature>
<evidence type="ECO:0000259" key="11">
    <source>
        <dbReference type="Pfam" id="PF07034"/>
    </source>
</evidence>
<protein>
    <recommendedName>
        <fullName evidence="3">Origin recognition complex subunit 3</fullName>
    </recommendedName>
</protein>
<comment type="subcellular location">
    <subcellularLocation>
        <location evidence="1">Nucleus</location>
    </subcellularLocation>
</comment>
<dbReference type="Proteomes" id="UP000807716">
    <property type="component" value="Unassembled WGS sequence"/>
</dbReference>
<dbReference type="CDD" id="cd20704">
    <property type="entry name" value="Orc3"/>
    <property type="match status" value="2"/>
</dbReference>
<sequence>MDDDPFNSITEHVMKGMNTMVLNAIYEFVDTAYTAKATRAVMPLPELPTGLVFAGINIPDHDVLFQQISQSLSELHPPATNISSDGSSDTQLVAANSIHHVVILESKDCPNLKATLKNMIEQFLSLGLDTGDLFEAGSKLQNYDMVVLERWYKAITRSRPGLKRKSVTLVLIDQFIHHNFSIGGFLSNLKYIVMHHFYANPLSILTDLSLSEESESLSFLTKGHFDHLRMLPSFQVAVEARVESDPQEAEMMVVDDEYIALQLPSFVQQLKMYHDNFALAFEFLMFVQSRFTLSVLKKPKRALYFMALDGILIDSNHTKLLLTLVRRMNSNDMMGFMGDWLELFEAWLHDGQSGHRGPTNAANDDMIKEVETVRALKDRLWELLDVVSEDSVTSGESDEDDDSKDQVTGETTIGEHQAPLPLTTNDVHTNKPGFVKKRKLVSLQAQFGDKTRKTNISKKTRETLRMPKTALGSYTVLVNEICETIERIWKTWLVSYTSLPFHEIFYYSQYRLQQKAFIPQLRASIQTALGHPEQYLNCICCKASGPGGQSQADLVLHTHPDTCILYKLYVECGRMINMYDWYSAFSAIIERGNNKGDAIGEGDDEQQQRRKKRKTTTITYTSRKSKKSEQQPLDREQIQARFICAVAELQFMGFIKPTNRKTDHVMRLTWGSI</sequence>